<reference evidence="2 3" key="1">
    <citation type="submission" date="2015-07" db="EMBL/GenBank/DDBJ databases">
        <title>Complete genome sequence of Mycobacterium goodii X7B, a facultative thermophilic biodesulfurizing bacterium.</title>
        <authorList>
            <person name="Yu B."/>
            <person name="Li F."/>
            <person name="Xu P."/>
        </authorList>
    </citation>
    <scope>NUCLEOTIDE SEQUENCE [LARGE SCALE GENOMIC DNA]</scope>
    <source>
        <strain evidence="2 3">X7B</strain>
    </source>
</reference>
<dbReference type="STRING" id="134601.AFA91_12710"/>
<dbReference type="Proteomes" id="UP000062255">
    <property type="component" value="Chromosome"/>
</dbReference>
<dbReference type="AlphaFoldDB" id="A0A0K0X5B4"/>
<accession>A0A0K0X5B4</accession>
<proteinExistence type="predicted"/>
<evidence type="ECO:0008006" key="4">
    <source>
        <dbReference type="Google" id="ProtNLM"/>
    </source>
</evidence>
<organism evidence="2 3">
    <name type="scientific">Mycolicibacterium goodii</name>
    <name type="common">Mycobacterium goodii</name>
    <dbReference type="NCBI Taxonomy" id="134601"/>
    <lineage>
        <taxon>Bacteria</taxon>
        <taxon>Bacillati</taxon>
        <taxon>Actinomycetota</taxon>
        <taxon>Actinomycetes</taxon>
        <taxon>Mycobacteriales</taxon>
        <taxon>Mycobacteriaceae</taxon>
        <taxon>Mycolicibacterium</taxon>
    </lineage>
</organism>
<gene>
    <name evidence="2" type="ORF">AFA91_12710</name>
</gene>
<sequence length="75" mass="7719">MNNRMRCLAAAAAATCMAFLAAPIGAAAPQCINVSPNTTQCQTNGSTQIVTTPPAINYGPWYGWGFGLGGISIGW</sequence>
<protein>
    <recommendedName>
        <fullName evidence="4">Keratin associated protein</fullName>
    </recommendedName>
</protein>
<dbReference type="PATRIC" id="fig|134601.6.peg.2638"/>
<dbReference type="KEGG" id="mgo:AFA91_12710"/>
<feature type="chain" id="PRO_5005453917" description="Keratin associated protein" evidence="1">
    <location>
        <begin position="28"/>
        <end position="75"/>
    </location>
</feature>
<dbReference type="EMBL" id="CP012150">
    <property type="protein sequence ID" value="AKS32596.1"/>
    <property type="molecule type" value="Genomic_DNA"/>
</dbReference>
<name>A0A0K0X5B4_MYCGD</name>
<dbReference type="RefSeq" id="WP_049745022.1">
    <property type="nucleotide sequence ID" value="NZ_CP012150.1"/>
</dbReference>
<keyword evidence="1" id="KW-0732">Signal</keyword>
<evidence type="ECO:0000313" key="3">
    <source>
        <dbReference type="Proteomes" id="UP000062255"/>
    </source>
</evidence>
<feature type="signal peptide" evidence="1">
    <location>
        <begin position="1"/>
        <end position="27"/>
    </location>
</feature>
<evidence type="ECO:0000256" key="1">
    <source>
        <dbReference type="SAM" id="SignalP"/>
    </source>
</evidence>
<evidence type="ECO:0000313" key="2">
    <source>
        <dbReference type="EMBL" id="AKS32596.1"/>
    </source>
</evidence>